<evidence type="ECO:0000256" key="9">
    <source>
        <dbReference type="ARBA" id="ARBA00022840"/>
    </source>
</evidence>
<evidence type="ECO:0000313" key="19">
    <source>
        <dbReference type="EMBL" id="MBK9796355.1"/>
    </source>
</evidence>
<dbReference type="InterPro" id="IPR003856">
    <property type="entry name" value="LPS_length_determ_N"/>
</dbReference>
<evidence type="ECO:0000256" key="14">
    <source>
        <dbReference type="SAM" id="MobiDB-lite"/>
    </source>
</evidence>
<dbReference type="GO" id="GO:0042802">
    <property type="term" value="F:identical protein binding"/>
    <property type="evidence" value="ECO:0007669"/>
    <property type="project" value="UniProtKB-ARBA"/>
</dbReference>
<evidence type="ECO:0000256" key="6">
    <source>
        <dbReference type="ARBA" id="ARBA00022692"/>
    </source>
</evidence>
<evidence type="ECO:0000256" key="1">
    <source>
        <dbReference type="ARBA" id="ARBA00004429"/>
    </source>
</evidence>
<evidence type="ECO:0000256" key="12">
    <source>
        <dbReference type="ARBA" id="ARBA00023137"/>
    </source>
</evidence>
<evidence type="ECO:0000313" key="20">
    <source>
        <dbReference type="Proteomes" id="UP000886657"/>
    </source>
</evidence>
<organism evidence="19 20">
    <name type="scientific">Candidatus Geothrix skivensis</name>
    <dbReference type="NCBI Taxonomy" id="2954439"/>
    <lineage>
        <taxon>Bacteria</taxon>
        <taxon>Pseudomonadati</taxon>
        <taxon>Acidobacteriota</taxon>
        <taxon>Holophagae</taxon>
        <taxon>Holophagales</taxon>
        <taxon>Holophagaceae</taxon>
        <taxon>Geothrix</taxon>
    </lineage>
</organism>
<keyword evidence="9" id="KW-0067">ATP-binding</keyword>
<feature type="transmembrane region" description="Helical" evidence="15">
    <location>
        <begin position="447"/>
        <end position="466"/>
    </location>
</feature>
<name>A0A9D7XLC0_9BACT</name>
<keyword evidence="12" id="KW-0829">Tyrosine-protein kinase</keyword>
<dbReference type="Gene3D" id="3.40.50.300">
    <property type="entry name" value="P-loop containing nucleotide triphosphate hydrolases"/>
    <property type="match status" value="1"/>
</dbReference>
<dbReference type="EC" id="2.7.10.2" evidence="19"/>
<comment type="catalytic activity">
    <reaction evidence="13">
        <text>L-tyrosyl-[protein] + ATP = O-phospho-L-tyrosyl-[protein] + ADP + H(+)</text>
        <dbReference type="Rhea" id="RHEA:10596"/>
        <dbReference type="Rhea" id="RHEA-COMP:10136"/>
        <dbReference type="Rhea" id="RHEA-COMP:20101"/>
        <dbReference type="ChEBI" id="CHEBI:15378"/>
        <dbReference type="ChEBI" id="CHEBI:30616"/>
        <dbReference type="ChEBI" id="CHEBI:46858"/>
        <dbReference type="ChEBI" id="CHEBI:61978"/>
        <dbReference type="ChEBI" id="CHEBI:456216"/>
    </reaction>
</comment>
<feature type="domain" description="Polysaccharide chain length determinant N-terminal" evidence="16">
    <location>
        <begin position="31"/>
        <end position="123"/>
    </location>
</feature>
<reference evidence="19" key="1">
    <citation type="submission" date="2020-10" db="EMBL/GenBank/DDBJ databases">
        <title>Connecting structure to function with the recovery of over 1000 high-quality activated sludge metagenome-assembled genomes encoding full-length rRNA genes using long-read sequencing.</title>
        <authorList>
            <person name="Singleton C.M."/>
            <person name="Petriglieri F."/>
            <person name="Kristensen J.M."/>
            <person name="Kirkegaard R.H."/>
            <person name="Michaelsen T.Y."/>
            <person name="Andersen M.H."/>
            <person name="Karst S.M."/>
            <person name="Dueholm M.S."/>
            <person name="Nielsen P.H."/>
            <person name="Albertsen M."/>
        </authorList>
    </citation>
    <scope>NUCLEOTIDE SEQUENCE</scope>
    <source>
        <strain evidence="19">Skiv_18-Q3-R9-52_MAXAC.067</strain>
    </source>
</reference>
<dbReference type="InterPro" id="IPR025669">
    <property type="entry name" value="AAA_dom"/>
</dbReference>
<dbReference type="GO" id="GO:0005886">
    <property type="term" value="C:plasma membrane"/>
    <property type="evidence" value="ECO:0007669"/>
    <property type="project" value="UniProtKB-SubCell"/>
</dbReference>
<keyword evidence="6 15" id="KW-0812">Transmembrane</keyword>
<dbReference type="EMBL" id="JADKIO010000006">
    <property type="protein sequence ID" value="MBK9796355.1"/>
    <property type="molecule type" value="Genomic_DNA"/>
</dbReference>
<dbReference type="NCBIfam" id="TIGR01007">
    <property type="entry name" value="eps_fam"/>
    <property type="match status" value="1"/>
</dbReference>
<evidence type="ECO:0000256" key="15">
    <source>
        <dbReference type="SAM" id="Phobius"/>
    </source>
</evidence>
<protein>
    <submittedName>
        <fullName evidence="19">Polysaccharide biosynthesis tyrosine autokinase</fullName>
        <ecNumber evidence="19">2.7.10.2</ecNumber>
    </submittedName>
</protein>
<feature type="domain" description="Tyrosine-protein kinase G-rich" evidence="18">
    <location>
        <begin position="389"/>
        <end position="468"/>
    </location>
</feature>
<keyword evidence="11 15" id="KW-0472">Membrane</keyword>
<evidence type="ECO:0000256" key="5">
    <source>
        <dbReference type="ARBA" id="ARBA00022679"/>
    </source>
</evidence>
<keyword evidence="5 19" id="KW-0808">Transferase</keyword>
<keyword evidence="3" id="KW-1003">Cell membrane</keyword>
<dbReference type="InterPro" id="IPR032807">
    <property type="entry name" value="GNVR"/>
</dbReference>
<evidence type="ECO:0000256" key="10">
    <source>
        <dbReference type="ARBA" id="ARBA00022989"/>
    </source>
</evidence>
<dbReference type="Pfam" id="PF13614">
    <property type="entry name" value="AAA_31"/>
    <property type="match status" value="1"/>
</dbReference>
<dbReference type="Pfam" id="PF02706">
    <property type="entry name" value="Wzz"/>
    <property type="match status" value="1"/>
</dbReference>
<proteinExistence type="inferred from homology"/>
<evidence type="ECO:0000256" key="7">
    <source>
        <dbReference type="ARBA" id="ARBA00022741"/>
    </source>
</evidence>
<keyword evidence="4" id="KW-0997">Cell inner membrane</keyword>
<dbReference type="PANTHER" id="PTHR32309:SF32">
    <property type="entry name" value="TYROSINE-PROTEIN KINASE ETK-RELATED"/>
    <property type="match status" value="1"/>
</dbReference>
<comment type="caution">
    <text evidence="19">The sequence shown here is derived from an EMBL/GenBank/DDBJ whole genome shotgun (WGS) entry which is preliminary data.</text>
</comment>
<evidence type="ECO:0000256" key="11">
    <source>
        <dbReference type="ARBA" id="ARBA00023136"/>
    </source>
</evidence>
<dbReference type="PANTHER" id="PTHR32309">
    <property type="entry name" value="TYROSINE-PROTEIN KINASE"/>
    <property type="match status" value="1"/>
</dbReference>
<evidence type="ECO:0000256" key="13">
    <source>
        <dbReference type="ARBA" id="ARBA00053015"/>
    </source>
</evidence>
<dbReference type="InterPro" id="IPR027417">
    <property type="entry name" value="P-loop_NTPase"/>
</dbReference>
<evidence type="ECO:0000256" key="8">
    <source>
        <dbReference type="ARBA" id="ARBA00022777"/>
    </source>
</evidence>
<evidence type="ECO:0000259" key="18">
    <source>
        <dbReference type="Pfam" id="PF13807"/>
    </source>
</evidence>
<feature type="region of interest" description="Disordered" evidence="14">
    <location>
        <begin position="1"/>
        <end position="29"/>
    </location>
</feature>
<keyword evidence="10 15" id="KW-1133">Transmembrane helix</keyword>
<evidence type="ECO:0000256" key="4">
    <source>
        <dbReference type="ARBA" id="ARBA00022519"/>
    </source>
</evidence>
<dbReference type="InterPro" id="IPR050445">
    <property type="entry name" value="Bact_polysacc_biosynth/exp"/>
</dbReference>
<dbReference type="GO" id="GO:0004715">
    <property type="term" value="F:non-membrane spanning protein tyrosine kinase activity"/>
    <property type="evidence" value="ECO:0007669"/>
    <property type="project" value="UniProtKB-EC"/>
</dbReference>
<evidence type="ECO:0000256" key="2">
    <source>
        <dbReference type="ARBA" id="ARBA00008883"/>
    </source>
</evidence>
<comment type="subcellular location">
    <subcellularLocation>
        <location evidence="1">Cell inner membrane</location>
        <topology evidence="1">Multi-pass membrane protein</topology>
    </subcellularLocation>
</comment>
<evidence type="ECO:0000259" key="16">
    <source>
        <dbReference type="Pfam" id="PF02706"/>
    </source>
</evidence>
<dbReference type="Pfam" id="PF23607">
    <property type="entry name" value="WZC_N"/>
    <property type="match status" value="1"/>
</dbReference>
<dbReference type="AlphaFoldDB" id="A0A9D7XLC0"/>
<gene>
    <name evidence="19" type="ORF">IPP58_07635</name>
</gene>
<dbReference type="Proteomes" id="UP000886657">
    <property type="component" value="Unassembled WGS sequence"/>
</dbReference>
<keyword evidence="7" id="KW-0547">Nucleotide-binding</keyword>
<dbReference type="GO" id="GO:0005524">
    <property type="term" value="F:ATP binding"/>
    <property type="evidence" value="ECO:0007669"/>
    <property type="project" value="UniProtKB-KW"/>
</dbReference>
<dbReference type="InterPro" id="IPR005702">
    <property type="entry name" value="Wzc-like_C"/>
</dbReference>
<dbReference type="Pfam" id="PF13807">
    <property type="entry name" value="GNVR"/>
    <property type="match status" value="1"/>
</dbReference>
<evidence type="ECO:0000259" key="17">
    <source>
        <dbReference type="Pfam" id="PF13614"/>
    </source>
</evidence>
<comment type="similarity">
    <text evidence="2">Belongs to the etk/wzc family.</text>
</comment>
<feature type="transmembrane region" description="Helical" evidence="15">
    <location>
        <begin position="47"/>
        <end position="66"/>
    </location>
</feature>
<sequence>MKPPFLPNRPTGQPEGTDGQSRRRQANEESDELDLFPWLGNLWEGRLLILAALVASLSLGLFYAWWTPPIFQSEAMLQLQAKKEKPSDASFTKMESLFSEPVDTRSEVEIIKSNLILGRTIEALDLDVVAEPILAPIVGTAMARRDLKAPRMEVDTLELPLLMQGHFFSVVALPGGSFQWLAPDGAVLGKGQPKELVTAEYLGEPLKLQLRRFWAPAGQKFRLFRRPMQDAIERLRLDLDVSERAKLTNILGLSLRGQDSVKCAATLNKIVDEYVRHKLEKRSAEIAKAQAILLGKMPELKARLETAENRFSQFRSRSGSVDLSREADGFLSRSSSLSSQVSGLKQKREELLRTYRETADVVTTLDQQISKLQQEMNQIDSKVRVLPGLQQEVVRLSRDVQVATELYTALLNNIQQLQLASASDLGSVVVVDRASVNLEPVAPKKSVILLFFLFLGLACGVGLVALRRSLRRGIEDHRIIESKLGLPVFVTIPHSKAQRLHHETIQRSTDGLHLLAIQDSGDLAVESLRSLRTMLNFYMKDAPNPVILISGPSPTIGKSFISANFAAVLAQSGSRVLLVDADLRRGKLHKYFGLKNRLNGLSDVISGQQGWESVVKTTEVERLDVISTGLLPPNPSDLLMLPRLATFLDEVSKKYDYVIVDAPPVLPVTDATIIGATAGTVLLVAKFAQHPLDELRTAVKRFESHGIQVKGCIFNDIKPVGWGNNYRRYNYIYNYGFNK</sequence>
<keyword evidence="8" id="KW-0418">Kinase</keyword>
<feature type="domain" description="AAA" evidence="17">
    <location>
        <begin position="556"/>
        <end position="702"/>
    </location>
</feature>
<dbReference type="SUPFAM" id="SSF52540">
    <property type="entry name" value="P-loop containing nucleoside triphosphate hydrolases"/>
    <property type="match status" value="1"/>
</dbReference>
<dbReference type="FunFam" id="3.40.50.300:FF:000527">
    <property type="entry name" value="Tyrosine-protein kinase etk"/>
    <property type="match status" value="1"/>
</dbReference>
<accession>A0A9D7XLC0</accession>
<evidence type="ECO:0000256" key="3">
    <source>
        <dbReference type="ARBA" id="ARBA00022475"/>
    </source>
</evidence>
<dbReference type="CDD" id="cd05387">
    <property type="entry name" value="BY-kinase"/>
    <property type="match status" value="1"/>
</dbReference>